<dbReference type="AlphaFoldDB" id="A0A8K1CB03"/>
<dbReference type="OrthoDB" id="6133115at2759"/>
<evidence type="ECO:0000313" key="2">
    <source>
        <dbReference type="Proteomes" id="UP000794436"/>
    </source>
</evidence>
<evidence type="ECO:0000313" key="1">
    <source>
        <dbReference type="EMBL" id="TMW59651.1"/>
    </source>
</evidence>
<proteinExistence type="predicted"/>
<evidence type="ECO:0008006" key="3">
    <source>
        <dbReference type="Google" id="ProtNLM"/>
    </source>
</evidence>
<dbReference type="EMBL" id="SPLM01000109">
    <property type="protein sequence ID" value="TMW59651.1"/>
    <property type="molecule type" value="Genomic_DNA"/>
</dbReference>
<gene>
    <name evidence="1" type="ORF">Poli38472_004720</name>
</gene>
<sequence>MGTLEVCHVLHAEEDEELRRVVMTARRAVLDIAEATRLLLLSLDFADIDNLLLVLQNDPSGRAVLHDSRLWIELTVIHFGARLPDDLASLPVPLKERTWNWTGPDVTCVELREFLRSGDEREHFRQHVELHRRNIAFMYHNKGKPFDALAYPTDELLSNRYTEAGGLIFYRAGRKLHEHLSQPEFKVRRNVGDIVTTPPFEAGGRLLFHCVIPDRHHPAWEKGLVTTFENLMTLVIAEDLKHLALALDQTGVLYPFEQRRGCPHYVLRALQKVIRTHHWDGTLAIVCNQAWVAEPFEAELEDVLNAFNVVSELP</sequence>
<protein>
    <recommendedName>
        <fullName evidence="3">Macro domain-containing protein</fullName>
    </recommendedName>
</protein>
<dbReference type="Gene3D" id="3.40.220.10">
    <property type="entry name" value="Leucine Aminopeptidase, subunit E, domain 1"/>
    <property type="match status" value="1"/>
</dbReference>
<dbReference type="SUPFAM" id="SSF52949">
    <property type="entry name" value="Macro domain-like"/>
    <property type="match status" value="1"/>
</dbReference>
<keyword evidence="2" id="KW-1185">Reference proteome</keyword>
<name>A0A8K1CB03_PYTOL</name>
<dbReference type="InterPro" id="IPR043472">
    <property type="entry name" value="Macro_dom-like"/>
</dbReference>
<comment type="caution">
    <text evidence="1">The sequence shown here is derived from an EMBL/GenBank/DDBJ whole genome shotgun (WGS) entry which is preliminary data.</text>
</comment>
<organism evidence="1 2">
    <name type="scientific">Pythium oligandrum</name>
    <name type="common">Mycoparasitic fungus</name>
    <dbReference type="NCBI Taxonomy" id="41045"/>
    <lineage>
        <taxon>Eukaryota</taxon>
        <taxon>Sar</taxon>
        <taxon>Stramenopiles</taxon>
        <taxon>Oomycota</taxon>
        <taxon>Peronosporomycetes</taxon>
        <taxon>Pythiales</taxon>
        <taxon>Pythiaceae</taxon>
        <taxon>Pythium</taxon>
    </lineage>
</organism>
<accession>A0A8K1CB03</accession>
<dbReference type="Proteomes" id="UP000794436">
    <property type="component" value="Unassembled WGS sequence"/>
</dbReference>
<reference evidence="1" key="1">
    <citation type="submission" date="2019-03" db="EMBL/GenBank/DDBJ databases">
        <title>Long read genome sequence of the mycoparasitic Pythium oligandrum ATCC 38472 isolated from sugarbeet rhizosphere.</title>
        <authorList>
            <person name="Gaulin E."/>
        </authorList>
    </citation>
    <scope>NUCLEOTIDE SEQUENCE</scope>
    <source>
        <strain evidence="1">ATCC 38472_TT</strain>
    </source>
</reference>